<evidence type="ECO:0000256" key="1">
    <source>
        <dbReference type="SAM" id="Phobius"/>
    </source>
</evidence>
<evidence type="ECO:0000313" key="3">
    <source>
        <dbReference type="Proteomes" id="UP000537890"/>
    </source>
</evidence>
<keyword evidence="1" id="KW-1133">Transmembrane helix</keyword>
<sequence>MSSTRIGISASAGGLVVLSVICKLVFLPSAGGLVVLGCVIYPVVGIYTSAGGLIVLGCHLPSSQYFYSAGG</sequence>
<proteinExistence type="predicted"/>
<dbReference type="Proteomes" id="UP000537890">
    <property type="component" value="Unassembled WGS sequence"/>
</dbReference>
<protein>
    <submittedName>
        <fullName evidence="2">Uncharacterized protein</fullName>
    </submittedName>
</protein>
<keyword evidence="1" id="KW-0812">Transmembrane</keyword>
<dbReference type="AlphaFoldDB" id="A0A7Z0MQA9"/>
<accession>A0A7Z0MQA9</accession>
<comment type="caution">
    <text evidence="2">The sequence shown here is derived from an EMBL/GenBank/DDBJ whole genome shotgun (WGS) entry which is preliminary data.</text>
</comment>
<feature type="transmembrane region" description="Helical" evidence="1">
    <location>
        <begin position="33"/>
        <end position="56"/>
    </location>
</feature>
<feature type="transmembrane region" description="Helical" evidence="1">
    <location>
        <begin position="6"/>
        <end position="26"/>
    </location>
</feature>
<gene>
    <name evidence="2" type="ORF">H0A75_08440</name>
</gene>
<dbReference type="EMBL" id="JACCHS010000180">
    <property type="protein sequence ID" value="NYT47570.1"/>
    <property type="molecule type" value="Genomic_DNA"/>
</dbReference>
<name>A0A7Z0MQA9_9GAMM</name>
<keyword evidence="1" id="KW-0472">Membrane</keyword>
<reference evidence="2 3" key="1">
    <citation type="submission" date="2020-05" db="EMBL/GenBank/DDBJ databases">
        <title>Horizontal transmission and recombination maintain forever young bacterial symbiont genomes.</title>
        <authorList>
            <person name="Russell S.L."/>
            <person name="Pepper-Tunick E."/>
            <person name="Svedberg J."/>
            <person name="Byrne A."/>
            <person name="Ruelas Castillo J."/>
            <person name="Vollmers C."/>
            <person name="Beinart R.A."/>
            <person name="Corbett-Detig R."/>
        </authorList>
    </citation>
    <scope>NUCLEOTIDE SEQUENCE [LARGE SCALE GENOMIC DNA]</scope>
    <source>
        <strain evidence="2">4727-3</strain>
    </source>
</reference>
<organism evidence="2 3">
    <name type="scientific">Candidatus Methanofishera endochildressiae</name>
    <dbReference type="NCBI Taxonomy" id="2738884"/>
    <lineage>
        <taxon>Bacteria</taxon>
        <taxon>Pseudomonadati</taxon>
        <taxon>Pseudomonadota</taxon>
        <taxon>Gammaproteobacteria</taxon>
        <taxon>Candidatus Methanofishera</taxon>
    </lineage>
</organism>
<evidence type="ECO:0000313" key="2">
    <source>
        <dbReference type="EMBL" id="NYT47570.1"/>
    </source>
</evidence>